<keyword evidence="2" id="KW-1185">Reference proteome</keyword>
<accession>A0ABQ6A333</accession>
<sequence>MDDKNLAKAFGEMVRSNRRKARLTQAELALLSGTGIRFIIDLEAGKPTCQLGMALRVGKTMGIEMIAAPDKTDSGVPDFA</sequence>
<name>A0ABQ6A333_9PROT</name>
<dbReference type="Gene3D" id="1.10.260.40">
    <property type="entry name" value="lambda repressor-like DNA-binding domains"/>
    <property type="match status" value="1"/>
</dbReference>
<evidence type="ECO:0000313" key="1">
    <source>
        <dbReference type="EMBL" id="GLR66895.1"/>
    </source>
</evidence>
<organism evidence="1 2">
    <name type="scientific">Acidocella aquatica</name>
    <dbReference type="NCBI Taxonomy" id="1922313"/>
    <lineage>
        <taxon>Bacteria</taxon>
        <taxon>Pseudomonadati</taxon>
        <taxon>Pseudomonadota</taxon>
        <taxon>Alphaproteobacteria</taxon>
        <taxon>Acetobacterales</taxon>
        <taxon>Acidocellaceae</taxon>
        <taxon>Acidocella</taxon>
    </lineage>
</organism>
<dbReference type="CDD" id="cd00093">
    <property type="entry name" value="HTH_XRE"/>
    <property type="match status" value="1"/>
</dbReference>
<evidence type="ECO:0008006" key="3">
    <source>
        <dbReference type="Google" id="ProtNLM"/>
    </source>
</evidence>
<dbReference type="InterPro" id="IPR010982">
    <property type="entry name" value="Lambda_DNA-bd_dom_sf"/>
</dbReference>
<proteinExistence type="predicted"/>
<protein>
    <recommendedName>
        <fullName evidence="3">Transcriptional regulator</fullName>
    </recommendedName>
</protein>
<gene>
    <name evidence="1" type="ORF">GCM10010909_15750</name>
</gene>
<reference evidence="2" key="1">
    <citation type="journal article" date="2019" name="Int. J. Syst. Evol. Microbiol.">
        <title>The Global Catalogue of Microorganisms (GCM) 10K type strain sequencing project: providing services to taxonomists for standard genome sequencing and annotation.</title>
        <authorList>
            <consortium name="The Broad Institute Genomics Platform"/>
            <consortium name="The Broad Institute Genome Sequencing Center for Infectious Disease"/>
            <person name="Wu L."/>
            <person name="Ma J."/>
        </authorList>
    </citation>
    <scope>NUCLEOTIDE SEQUENCE [LARGE SCALE GENOMIC DNA]</scope>
    <source>
        <strain evidence="2">NBRC 112502</strain>
    </source>
</reference>
<dbReference type="RefSeq" id="WP_284257601.1">
    <property type="nucleotide sequence ID" value="NZ_BSOS01000042.1"/>
</dbReference>
<dbReference type="SUPFAM" id="SSF47413">
    <property type="entry name" value="lambda repressor-like DNA-binding domains"/>
    <property type="match status" value="1"/>
</dbReference>
<evidence type="ECO:0000313" key="2">
    <source>
        <dbReference type="Proteomes" id="UP001156641"/>
    </source>
</evidence>
<dbReference type="EMBL" id="BSOS01000042">
    <property type="protein sequence ID" value="GLR66895.1"/>
    <property type="molecule type" value="Genomic_DNA"/>
</dbReference>
<dbReference type="Proteomes" id="UP001156641">
    <property type="component" value="Unassembled WGS sequence"/>
</dbReference>
<dbReference type="InterPro" id="IPR001387">
    <property type="entry name" value="Cro/C1-type_HTH"/>
</dbReference>
<comment type="caution">
    <text evidence="1">The sequence shown here is derived from an EMBL/GenBank/DDBJ whole genome shotgun (WGS) entry which is preliminary data.</text>
</comment>